<reference evidence="2" key="2">
    <citation type="submission" date="2020-09" db="EMBL/GenBank/DDBJ databases">
        <authorList>
            <person name="Sun Q."/>
            <person name="Kim S."/>
        </authorList>
    </citation>
    <scope>NUCLEOTIDE SEQUENCE</scope>
    <source>
        <strain evidence="2">KCTC 32437</strain>
    </source>
</reference>
<sequence length="152" mass="16518">MTTWTIHEVTDACAMTTGELSQWISRGHFIPSSTPENGNARQFDWRDLACLAVMSALRKHSLLIGELGFITSELREDLDGIEEITASVGLYFFCAGWSDRQPSPTVGLVAEEELAAVLKHRPATIIVVDVAKAYREAVRSIAAQADGKGPAS</sequence>
<accession>A0A918SB68</accession>
<organism evidence="2 3">
    <name type="scientific">Devosia pacifica</name>
    <dbReference type="NCBI Taxonomy" id="1335967"/>
    <lineage>
        <taxon>Bacteria</taxon>
        <taxon>Pseudomonadati</taxon>
        <taxon>Pseudomonadota</taxon>
        <taxon>Alphaproteobacteria</taxon>
        <taxon>Hyphomicrobiales</taxon>
        <taxon>Devosiaceae</taxon>
        <taxon>Devosia</taxon>
    </lineage>
</organism>
<proteinExistence type="predicted"/>
<keyword evidence="3" id="KW-1185">Reference proteome</keyword>
<name>A0A918SB68_9HYPH</name>
<dbReference type="AlphaFoldDB" id="A0A918SB68"/>
<dbReference type="Proteomes" id="UP000646579">
    <property type="component" value="Unassembled WGS sequence"/>
</dbReference>
<gene>
    <name evidence="2" type="ORF">GCM10007989_32430</name>
</gene>
<evidence type="ECO:0000259" key="1">
    <source>
        <dbReference type="Pfam" id="PF13411"/>
    </source>
</evidence>
<evidence type="ECO:0000313" key="3">
    <source>
        <dbReference type="Proteomes" id="UP000646579"/>
    </source>
</evidence>
<dbReference type="RefSeq" id="WP_189426740.1">
    <property type="nucleotide sequence ID" value="NZ_BMZE01000003.1"/>
</dbReference>
<dbReference type="InterPro" id="IPR000551">
    <property type="entry name" value="MerR-type_HTH_dom"/>
</dbReference>
<dbReference type="GO" id="GO:0003677">
    <property type="term" value="F:DNA binding"/>
    <property type="evidence" value="ECO:0007669"/>
    <property type="project" value="InterPro"/>
</dbReference>
<dbReference type="Gene3D" id="1.10.1660.10">
    <property type="match status" value="1"/>
</dbReference>
<dbReference type="GO" id="GO:0006355">
    <property type="term" value="P:regulation of DNA-templated transcription"/>
    <property type="evidence" value="ECO:0007669"/>
    <property type="project" value="InterPro"/>
</dbReference>
<feature type="domain" description="HTH merR-type" evidence="1">
    <location>
        <begin position="5"/>
        <end position="62"/>
    </location>
</feature>
<dbReference type="SUPFAM" id="SSF46955">
    <property type="entry name" value="Putative DNA-binding domain"/>
    <property type="match status" value="1"/>
</dbReference>
<dbReference type="Pfam" id="PF13411">
    <property type="entry name" value="MerR_1"/>
    <property type="match status" value="1"/>
</dbReference>
<protein>
    <recommendedName>
        <fullName evidence="1">HTH merR-type domain-containing protein</fullName>
    </recommendedName>
</protein>
<evidence type="ECO:0000313" key="2">
    <source>
        <dbReference type="EMBL" id="GHA33716.1"/>
    </source>
</evidence>
<dbReference type="EMBL" id="BMZE01000003">
    <property type="protein sequence ID" value="GHA33716.1"/>
    <property type="molecule type" value="Genomic_DNA"/>
</dbReference>
<dbReference type="InterPro" id="IPR009061">
    <property type="entry name" value="DNA-bd_dom_put_sf"/>
</dbReference>
<comment type="caution">
    <text evidence="2">The sequence shown here is derived from an EMBL/GenBank/DDBJ whole genome shotgun (WGS) entry which is preliminary data.</text>
</comment>
<reference evidence="2" key="1">
    <citation type="journal article" date="2014" name="Int. J. Syst. Evol. Microbiol.">
        <title>Complete genome sequence of Corynebacterium casei LMG S-19264T (=DSM 44701T), isolated from a smear-ripened cheese.</title>
        <authorList>
            <consortium name="US DOE Joint Genome Institute (JGI-PGF)"/>
            <person name="Walter F."/>
            <person name="Albersmeier A."/>
            <person name="Kalinowski J."/>
            <person name="Ruckert C."/>
        </authorList>
    </citation>
    <scope>NUCLEOTIDE SEQUENCE</scope>
    <source>
        <strain evidence="2">KCTC 32437</strain>
    </source>
</reference>